<dbReference type="InterPro" id="IPR011009">
    <property type="entry name" value="Kinase-like_dom_sf"/>
</dbReference>
<dbReference type="Gene3D" id="3.30.200.20">
    <property type="entry name" value="Phosphorylase Kinase, domain 1"/>
    <property type="match status" value="1"/>
</dbReference>
<dbReference type="InterPro" id="IPR008266">
    <property type="entry name" value="Tyr_kinase_AS"/>
</dbReference>
<name>B7K3S5_RIPO1</name>
<dbReference type="InterPro" id="IPR000719">
    <property type="entry name" value="Prot_kinase_dom"/>
</dbReference>
<dbReference type="PANTHER" id="PTHR24363:SF0">
    <property type="entry name" value="SERINE_THREONINE KINASE LIKE DOMAIN CONTAINING 1"/>
    <property type="match status" value="1"/>
</dbReference>
<reference evidence="12" key="1">
    <citation type="journal article" date="2011" name="MBio">
        <title>Novel metabolic attributes of the genus Cyanothece, comprising a group of unicellular nitrogen-fixing Cyanobacteria.</title>
        <authorList>
            <person name="Bandyopadhyay A."/>
            <person name="Elvitigala T."/>
            <person name="Welsh E."/>
            <person name="Stockel J."/>
            <person name="Liberton M."/>
            <person name="Min H."/>
            <person name="Sherman L.A."/>
            <person name="Pakrasi H.B."/>
        </authorList>
    </citation>
    <scope>NUCLEOTIDE SEQUENCE [LARGE SCALE GENOMIC DNA]</scope>
    <source>
        <strain evidence="12">PCC 8801</strain>
    </source>
</reference>
<dbReference type="RefSeq" id="WP_012595732.1">
    <property type="nucleotide sequence ID" value="NC_011726.1"/>
</dbReference>
<dbReference type="AlphaFoldDB" id="B7K3S5"/>
<keyword evidence="12" id="KW-1185">Reference proteome</keyword>
<evidence type="ECO:0000256" key="1">
    <source>
        <dbReference type="ARBA" id="ARBA00012513"/>
    </source>
</evidence>
<dbReference type="STRING" id="41431.PCC8801_2455"/>
<dbReference type="Gene3D" id="2.60.120.380">
    <property type="match status" value="1"/>
</dbReference>
<proteinExistence type="predicted"/>
<evidence type="ECO:0000256" key="6">
    <source>
        <dbReference type="ARBA" id="ARBA00022840"/>
    </source>
</evidence>
<evidence type="ECO:0000313" key="11">
    <source>
        <dbReference type="EMBL" id="ACK66465.1"/>
    </source>
</evidence>
<accession>B7K3S5</accession>
<keyword evidence="5 11" id="KW-0418">Kinase</keyword>
<keyword evidence="3" id="KW-0808">Transferase</keyword>
<evidence type="ECO:0000313" key="12">
    <source>
        <dbReference type="Proteomes" id="UP000008204"/>
    </source>
</evidence>
<dbReference type="PROSITE" id="PS50011">
    <property type="entry name" value="PROTEIN_KINASE_DOM"/>
    <property type="match status" value="1"/>
</dbReference>
<dbReference type="GO" id="GO:0005524">
    <property type="term" value="F:ATP binding"/>
    <property type="evidence" value="ECO:0007669"/>
    <property type="project" value="UniProtKB-KW"/>
</dbReference>
<dbReference type="EMBL" id="CP001287">
    <property type="protein sequence ID" value="ACK66465.1"/>
    <property type="molecule type" value="Genomic_DNA"/>
</dbReference>
<dbReference type="Gene3D" id="1.10.510.10">
    <property type="entry name" value="Transferase(Phosphotransferase) domain 1"/>
    <property type="match status" value="1"/>
</dbReference>
<feature type="region of interest" description="Disordered" evidence="9">
    <location>
        <begin position="389"/>
        <end position="411"/>
    </location>
</feature>
<protein>
    <recommendedName>
        <fullName evidence="1">non-specific serine/threonine protein kinase</fullName>
        <ecNumber evidence="1">2.7.11.1</ecNumber>
    </recommendedName>
</protein>
<comment type="catalytic activity">
    <reaction evidence="7">
        <text>L-threonyl-[protein] + ATP = O-phospho-L-threonyl-[protein] + ADP + H(+)</text>
        <dbReference type="Rhea" id="RHEA:46608"/>
        <dbReference type="Rhea" id="RHEA-COMP:11060"/>
        <dbReference type="Rhea" id="RHEA-COMP:11605"/>
        <dbReference type="ChEBI" id="CHEBI:15378"/>
        <dbReference type="ChEBI" id="CHEBI:30013"/>
        <dbReference type="ChEBI" id="CHEBI:30616"/>
        <dbReference type="ChEBI" id="CHEBI:61977"/>
        <dbReference type="ChEBI" id="CHEBI:456216"/>
        <dbReference type="EC" id="2.7.11.1"/>
    </reaction>
</comment>
<comment type="catalytic activity">
    <reaction evidence="8">
        <text>L-seryl-[protein] + ATP = O-phospho-L-seryl-[protein] + ADP + H(+)</text>
        <dbReference type="Rhea" id="RHEA:17989"/>
        <dbReference type="Rhea" id="RHEA-COMP:9863"/>
        <dbReference type="Rhea" id="RHEA-COMP:11604"/>
        <dbReference type="ChEBI" id="CHEBI:15378"/>
        <dbReference type="ChEBI" id="CHEBI:29999"/>
        <dbReference type="ChEBI" id="CHEBI:30616"/>
        <dbReference type="ChEBI" id="CHEBI:83421"/>
        <dbReference type="ChEBI" id="CHEBI:456216"/>
        <dbReference type="EC" id="2.7.11.1"/>
    </reaction>
</comment>
<dbReference type="CDD" id="cd14014">
    <property type="entry name" value="STKc_PknB_like"/>
    <property type="match status" value="1"/>
</dbReference>
<evidence type="ECO:0000256" key="8">
    <source>
        <dbReference type="ARBA" id="ARBA00048679"/>
    </source>
</evidence>
<feature type="compositionally biased region" description="Polar residues" evidence="9">
    <location>
        <begin position="389"/>
        <end position="406"/>
    </location>
</feature>
<gene>
    <name evidence="11" type="ordered locus">PCC8801_2455</name>
</gene>
<evidence type="ECO:0000256" key="5">
    <source>
        <dbReference type="ARBA" id="ARBA00022777"/>
    </source>
</evidence>
<keyword evidence="4" id="KW-0547">Nucleotide-binding</keyword>
<dbReference type="eggNOG" id="COG0515">
    <property type="taxonomic scope" value="Bacteria"/>
</dbReference>
<evidence type="ECO:0000256" key="9">
    <source>
        <dbReference type="SAM" id="MobiDB-lite"/>
    </source>
</evidence>
<evidence type="ECO:0000256" key="2">
    <source>
        <dbReference type="ARBA" id="ARBA00022527"/>
    </source>
</evidence>
<feature type="domain" description="Protein kinase" evidence="10">
    <location>
        <begin position="15"/>
        <end position="285"/>
    </location>
</feature>
<organism evidence="11 12">
    <name type="scientific">Rippkaea orientalis (strain PCC 8801 / RF-1)</name>
    <name type="common">Cyanothece sp. (strain PCC 8801)</name>
    <dbReference type="NCBI Taxonomy" id="41431"/>
    <lineage>
        <taxon>Bacteria</taxon>
        <taxon>Bacillati</taxon>
        <taxon>Cyanobacteriota</taxon>
        <taxon>Cyanophyceae</taxon>
        <taxon>Oscillatoriophycideae</taxon>
        <taxon>Chroococcales</taxon>
        <taxon>Aphanothecaceae</taxon>
        <taxon>Rippkaea</taxon>
        <taxon>Rippkaea orientalis</taxon>
    </lineage>
</organism>
<evidence type="ECO:0000256" key="7">
    <source>
        <dbReference type="ARBA" id="ARBA00047899"/>
    </source>
</evidence>
<keyword evidence="2 11" id="KW-0723">Serine/threonine-protein kinase</keyword>
<dbReference type="Proteomes" id="UP000008204">
    <property type="component" value="Chromosome"/>
</dbReference>
<evidence type="ECO:0000259" key="10">
    <source>
        <dbReference type="PROSITE" id="PS50011"/>
    </source>
</evidence>
<dbReference type="EC" id="2.7.11.1" evidence="1"/>
<dbReference type="HOGENOM" id="CLU_027264_0_0_3"/>
<sequence>MDSWLKPRDTINHRYRILRSLGQGKLGRTYLAKDSHRFDELCLLQEFAPQVNDPGALKKTEELFQRKAKVLYTLNHPQIPRFHELFMVEENHTRGLFLVQDYITGTSYRELLNHRLSRGSCFSEAEVIQFLLQLLPVLQYLHDQNIIHRDITPDNIIYRSSDGLPVLIDFGSVKQLSVIANNFFKQSQPFSGQITQIGQIGYAPQEQITMGLVSAHSDLYGLAATALVLLTGQEPFSLIDPHTSNWNWPEQISVSLALTDILRKMLAKNPQERYNCAQDVLEALTLSPVQSSSVQVAETVATQPTIKVVSGSKNPNISPASYDEAMITLPLSDPDTNMALTTSSRKNSLSGCLGKLIFISLLILGSGIVGWLAGKAWITQVLQNNEGSNSQVFTDQPTQNNPSQISDAELDRKNELRRRRQDLGLDYSFFVSLVDELFWNKYPEQKGRSLSSTSEDQPWREKWDEIATNLLNFLESLSREAVEQMGSYSEDQLEIWKQKVNNLNLSSRALYDLVDARFFTVFPEWENQSFMGEPLGQLWNGIVADTLTALQSGSNYEKLIFMTGEGNTIDREATLQPGEGKAYVVEMNAEQSLEVELSGNQDLLLSIYSPTGNNNLLEDSTQHQWSGTLPETGYYELTVVSKANQPVNYKLKIRLTENNN</sequence>
<dbReference type="GO" id="GO:0004674">
    <property type="term" value="F:protein serine/threonine kinase activity"/>
    <property type="evidence" value="ECO:0007669"/>
    <property type="project" value="UniProtKB-KW"/>
</dbReference>
<dbReference type="SMART" id="SM00220">
    <property type="entry name" value="S_TKc"/>
    <property type="match status" value="1"/>
</dbReference>
<dbReference type="KEGG" id="cyp:PCC8801_2455"/>
<keyword evidence="6" id="KW-0067">ATP-binding</keyword>
<dbReference type="OrthoDB" id="507628at2"/>
<dbReference type="Pfam" id="PF00069">
    <property type="entry name" value="Pkinase"/>
    <property type="match status" value="1"/>
</dbReference>
<dbReference type="PROSITE" id="PS00109">
    <property type="entry name" value="PROTEIN_KINASE_TYR"/>
    <property type="match status" value="1"/>
</dbReference>
<evidence type="ECO:0000256" key="3">
    <source>
        <dbReference type="ARBA" id="ARBA00022679"/>
    </source>
</evidence>
<dbReference type="SUPFAM" id="SSF56112">
    <property type="entry name" value="Protein kinase-like (PK-like)"/>
    <property type="match status" value="1"/>
</dbReference>
<dbReference type="PANTHER" id="PTHR24363">
    <property type="entry name" value="SERINE/THREONINE PROTEIN KINASE"/>
    <property type="match status" value="1"/>
</dbReference>
<evidence type="ECO:0000256" key="4">
    <source>
        <dbReference type="ARBA" id="ARBA00022741"/>
    </source>
</evidence>